<sequence length="362" mass="39444">MRTPPLLLDASPWGTTLTESPGGGCDLIAMLAALALAEHRQQENQQHQNLLIVADTSMQARLLTCARRETGLGTLPVHTLDDLPVDLRGMSIMLVSVTSDDALRTMHHLCTAGAIPYCIVCNTGTKSSRFIADAIRGNYQILRLSADLILTLAGRPARWISPVRVLLPTVGEWQRVTSATLPSCHSLLVAPGPSQTVLVSSVDRWNATSLSVSLGVQLPGTMGLFLYECVGLDPYGVHEICHVQTLAVDLTDVNGRAEIAPLSEPGAHSQGLVKTVSLRQDRSAVSQYDSPPHGATEDSSRHYGDDQWYDTEAEKEAQDRRQGGKISYSDVGVKRQSARDYGITSEQMEQLRKRRGTPREDQ</sequence>
<dbReference type="RefSeq" id="WP_119090026.1">
    <property type="nucleotide sequence ID" value="NZ_QXIW01000033.1"/>
</dbReference>
<reference evidence="2 3" key="1">
    <citation type="submission" date="2018-09" db="EMBL/GenBank/DDBJ databases">
        <title>Discovery and Ecogenomic Context for Candidatus Cryosericales, a Global Caldiserica Order Active in Thawing Permafrost.</title>
        <authorList>
            <person name="Martinez M.A."/>
            <person name="Woodcroft B.J."/>
            <person name="Ignacio Espinoza J.C."/>
            <person name="Zayed A."/>
            <person name="Singleton C.M."/>
            <person name="Boyd J."/>
            <person name="Li Y.-F."/>
            <person name="Purvine S."/>
            <person name="Maughan H."/>
            <person name="Hodgkins S.B."/>
            <person name="Anderson D."/>
            <person name="Sederholm M."/>
            <person name="Temperton B."/>
            <person name="Saleska S.R."/>
            <person name="Tyson G.W."/>
            <person name="Rich V.I."/>
        </authorList>
    </citation>
    <scope>NUCLEOTIDE SEQUENCE [LARGE SCALE GENOMIC DNA]</scope>
    <source>
        <strain evidence="2 3">SMC3</strain>
    </source>
</reference>
<evidence type="ECO:0000256" key="1">
    <source>
        <dbReference type="SAM" id="MobiDB-lite"/>
    </source>
</evidence>
<evidence type="ECO:0000313" key="3">
    <source>
        <dbReference type="Proteomes" id="UP000266042"/>
    </source>
</evidence>
<organism evidence="2 3">
    <name type="scientific">Candidatus Cryosericum hinesii</name>
    <dbReference type="NCBI Taxonomy" id="2290915"/>
    <lineage>
        <taxon>Bacteria</taxon>
        <taxon>Pseudomonadati</taxon>
        <taxon>Caldisericota/Cryosericota group</taxon>
        <taxon>Candidatus Cryosericota</taxon>
        <taxon>Candidatus Cryosericia</taxon>
        <taxon>Candidatus Cryosericales</taxon>
        <taxon>Candidatus Cryosericaceae</taxon>
        <taxon>Candidatus Cryosericum</taxon>
    </lineage>
</organism>
<dbReference type="AlphaFoldDB" id="A0A398DB65"/>
<name>A0A398DB65_9BACT</name>
<gene>
    <name evidence="2" type="ORF">SMC3_08220</name>
</gene>
<dbReference type="EMBL" id="QXIW01000033">
    <property type="protein sequence ID" value="RIE11763.1"/>
    <property type="molecule type" value="Genomic_DNA"/>
</dbReference>
<proteinExistence type="predicted"/>
<comment type="caution">
    <text evidence="2">The sequence shown here is derived from an EMBL/GenBank/DDBJ whole genome shotgun (WGS) entry which is preliminary data.</text>
</comment>
<feature type="compositionally biased region" description="Basic and acidic residues" evidence="1">
    <location>
        <begin position="295"/>
        <end position="305"/>
    </location>
</feature>
<dbReference type="Proteomes" id="UP000266042">
    <property type="component" value="Unassembled WGS sequence"/>
</dbReference>
<evidence type="ECO:0000313" key="2">
    <source>
        <dbReference type="EMBL" id="RIE11763.1"/>
    </source>
</evidence>
<feature type="compositionally biased region" description="Basic and acidic residues" evidence="1">
    <location>
        <begin position="312"/>
        <end position="322"/>
    </location>
</feature>
<feature type="region of interest" description="Disordered" evidence="1">
    <location>
        <begin position="282"/>
        <end position="362"/>
    </location>
</feature>
<protein>
    <submittedName>
        <fullName evidence="2">Uncharacterized protein</fullName>
    </submittedName>
</protein>
<accession>A0A398DB65</accession>